<accession>A0A2X2YF49</accession>
<name>A0A2X2YF49_CLOPF</name>
<evidence type="ECO:0008006" key="3">
    <source>
        <dbReference type="Google" id="ProtNLM"/>
    </source>
</evidence>
<organism evidence="1 2">
    <name type="scientific">Clostridium perfringens</name>
    <dbReference type="NCBI Taxonomy" id="1502"/>
    <lineage>
        <taxon>Bacteria</taxon>
        <taxon>Bacillati</taxon>
        <taxon>Bacillota</taxon>
        <taxon>Clostridia</taxon>
        <taxon>Eubacteriales</taxon>
        <taxon>Clostridiaceae</taxon>
        <taxon>Clostridium</taxon>
    </lineage>
</organism>
<dbReference type="Proteomes" id="UP000249986">
    <property type="component" value="Unassembled WGS sequence"/>
</dbReference>
<sequence>MAKKLQTTGYTENTPNSYWVDAGAVYKNLKWDNSAKEWKGTLLGATSDGNKVSIEQEYRKIEVDGVFVDAVGQKVLKGSKASMEINVKEITAENIRLSINGSVRKLEADSEEGPQNYTIIEGKGKLENKDYLENIALVGTMSGSDQPIIIILDNALCTSGLDTETKDDDEAVLKMKFEAHASAEQVADRKLPARIYFPPIKEASKTVEEHH</sequence>
<evidence type="ECO:0000313" key="1">
    <source>
        <dbReference type="EMBL" id="SQB61623.1"/>
    </source>
</evidence>
<proteinExistence type="predicted"/>
<protein>
    <recommendedName>
        <fullName evidence="3">Phage tail protein</fullName>
    </recommendedName>
</protein>
<evidence type="ECO:0000313" key="2">
    <source>
        <dbReference type="Proteomes" id="UP000249986"/>
    </source>
</evidence>
<dbReference type="EMBL" id="UAWG01000023">
    <property type="protein sequence ID" value="SQB61623.1"/>
    <property type="molecule type" value="Genomic_DNA"/>
</dbReference>
<gene>
    <name evidence="1" type="ORF">NCTC10719_03305</name>
</gene>
<reference evidence="1 2" key="1">
    <citation type="submission" date="2018-06" db="EMBL/GenBank/DDBJ databases">
        <authorList>
            <consortium name="Pathogen Informatics"/>
            <person name="Doyle S."/>
        </authorList>
    </citation>
    <scope>NUCLEOTIDE SEQUENCE [LARGE SCALE GENOMIC DNA]</scope>
    <source>
        <strain evidence="1 2">NCTC10719</strain>
    </source>
</reference>
<dbReference type="AlphaFoldDB" id="A0A2X2YF49"/>
<dbReference type="RefSeq" id="WP_111927270.1">
    <property type="nucleotide sequence ID" value="NZ_UAWG01000023.1"/>
</dbReference>